<sequence length="57" mass="6376">MMVVHDAAPFSRSMTGSPRLRTAISPMSDPHYRKFGVLLLLAISALGWLALVYFLLR</sequence>
<keyword evidence="1" id="KW-0472">Membrane</keyword>
<organism evidence="2 3">
    <name type="scientific">Sphingomonas palmae</name>
    <dbReference type="NCBI Taxonomy" id="1855283"/>
    <lineage>
        <taxon>Bacteria</taxon>
        <taxon>Pseudomonadati</taxon>
        <taxon>Pseudomonadota</taxon>
        <taxon>Alphaproteobacteria</taxon>
        <taxon>Sphingomonadales</taxon>
        <taxon>Sphingomonadaceae</taxon>
        <taxon>Sphingomonas</taxon>
    </lineage>
</organism>
<keyword evidence="1" id="KW-1133">Transmembrane helix</keyword>
<evidence type="ECO:0000313" key="3">
    <source>
        <dbReference type="Proteomes" id="UP000199214"/>
    </source>
</evidence>
<protein>
    <submittedName>
        <fullName evidence="2">Uncharacterized protein</fullName>
    </submittedName>
</protein>
<gene>
    <name evidence="2" type="ORF">SAMN05216382_1110</name>
</gene>
<feature type="transmembrane region" description="Helical" evidence="1">
    <location>
        <begin position="35"/>
        <end position="56"/>
    </location>
</feature>
<dbReference type="AlphaFoldDB" id="A0A1H7KYS2"/>
<reference evidence="3" key="1">
    <citation type="submission" date="2016-10" db="EMBL/GenBank/DDBJ databases">
        <authorList>
            <person name="Varghese N."/>
            <person name="Submissions S."/>
        </authorList>
    </citation>
    <scope>NUCLEOTIDE SEQUENCE [LARGE SCALE GENOMIC DNA]</scope>
    <source>
        <strain evidence="3">JS21-1</strain>
    </source>
</reference>
<name>A0A1H7KYS2_9SPHN</name>
<dbReference type="EMBL" id="FNZZ01000002">
    <property type="protein sequence ID" value="SEK91963.1"/>
    <property type="molecule type" value="Genomic_DNA"/>
</dbReference>
<dbReference type="Proteomes" id="UP000199214">
    <property type="component" value="Unassembled WGS sequence"/>
</dbReference>
<keyword evidence="3" id="KW-1185">Reference proteome</keyword>
<evidence type="ECO:0000313" key="2">
    <source>
        <dbReference type="EMBL" id="SEK91963.1"/>
    </source>
</evidence>
<keyword evidence="1" id="KW-0812">Transmembrane</keyword>
<evidence type="ECO:0000256" key="1">
    <source>
        <dbReference type="SAM" id="Phobius"/>
    </source>
</evidence>
<accession>A0A1H7KYS2</accession>
<proteinExistence type="predicted"/>